<evidence type="ECO:0008006" key="3">
    <source>
        <dbReference type="Google" id="ProtNLM"/>
    </source>
</evidence>
<name>A0ABQ5DI85_9ASTR</name>
<keyword evidence="2" id="KW-1185">Reference proteome</keyword>
<accession>A0ABQ5DI85</accession>
<evidence type="ECO:0000313" key="2">
    <source>
        <dbReference type="Proteomes" id="UP001151760"/>
    </source>
</evidence>
<reference evidence="1" key="1">
    <citation type="journal article" date="2022" name="Int. J. Mol. Sci.">
        <title>Draft Genome of Tanacetum Coccineum: Genomic Comparison of Closely Related Tanacetum-Family Plants.</title>
        <authorList>
            <person name="Yamashiro T."/>
            <person name="Shiraishi A."/>
            <person name="Nakayama K."/>
            <person name="Satake H."/>
        </authorList>
    </citation>
    <scope>NUCLEOTIDE SEQUENCE</scope>
</reference>
<dbReference type="Proteomes" id="UP001151760">
    <property type="component" value="Unassembled WGS sequence"/>
</dbReference>
<organism evidence="1 2">
    <name type="scientific">Tanacetum coccineum</name>
    <dbReference type="NCBI Taxonomy" id="301880"/>
    <lineage>
        <taxon>Eukaryota</taxon>
        <taxon>Viridiplantae</taxon>
        <taxon>Streptophyta</taxon>
        <taxon>Embryophyta</taxon>
        <taxon>Tracheophyta</taxon>
        <taxon>Spermatophyta</taxon>
        <taxon>Magnoliopsida</taxon>
        <taxon>eudicotyledons</taxon>
        <taxon>Gunneridae</taxon>
        <taxon>Pentapetalae</taxon>
        <taxon>asterids</taxon>
        <taxon>campanulids</taxon>
        <taxon>Asterales</taxon>
        <taxon>Asteraceae</taxon>
        <taxon>Asteroideae</taxon>
        <taxon>Anthemideae</taxon>
        <taxon>Anthemidinae</taxon>
        <taxon>Tanacetum</taxon>
    </lineage>
</organism>
<proteinExistence type="predicted"/>
<gene>
    <name evidence="1" type="ORF">Tco_0938810</name>
</gene>
<dbReference type="EMBL" id="BQNB010015345">
    <property type="protein sequence ID" value="GJT38945.1"/>
    <property type="molecule type" value="Genomic_DNA"/>
</dbReference>
<evidence type="ECO:0000313" key="1">
    <source>
        <dbReference type="EMBL" id="GJT38945.1"/>
    </source>
</evidence>
<reference evidence="1" key="2">
    <citation type="submission" date="2022-01" db="EMBL/GenBank/DDBJ databases">
        <authorList>
            <person name="Yamashiro T."/>
            <person name="Shiraishi A."/>
            <person name="Satake H."/>
            <person name="Nakayama K."/>
        </authorList>
    </citation>
    <scope>NUCLEOTIDE SEQUENCE</scope>
</reference>
<sequence>MFVIEHPLPAAPAANSEAQVLLEWNTVYDAYNEVACLIFELKAMFEKQDGVERFDIIQTFHACKQEEGKPVAAYVIQMKGYVDQL</sequence>
<protein>
    <recommendedName>
        <fullName evidence="3">Retrotransposon gag domain-containing protein</fullName>
    </recommendedName>
</protein>
<comment type="caution">
    <text evidence="1">The sequence shown here is derived from an EMBL/GenBank/DDBJ whole genome shotgun (WGS) entry which is preliminary data.</text>
</comment>